<dbReference type="GO" id="GO:0016491">
    <property type="term" value="F:oxidoreductase activity"/>
    <property type="evidence" value="ECO:0007669"/>
    <property type="project" value="UniProtKB-KW"/>
</dbReference>
<proteinExistence type="predicted"/>
<dbReference type="Proteomes" id="UP000042958">
    <property type="component" value="Unassembled WGS sequence"/>
</dbReference>
<dbReference type="PRINTS" id="PR00081">
    <property type="entry name" value="GDHRDH"/>
</dbReference>
<protein>
    <recommendedName>
        <fullName evidence="4">Short-chain dehydrogenase/reductase family protein</fullName>
    </recommendedName>
</protein>
<evidence type="ECO:0000313" key="3">
    <source>
        <dbReference type="Proteomes" id="UP000042958"/>
    </source>
</evidence>
<evidence type="ECO:0000313" key="2">
    <source>
        <dbReference type="EMBL" id="CEJ58649.1"/>
    </source>
</evidence>
<name>A0A0F7TPK9_PENBI</name>
<dbReference type="PANTHER" id="PTHR43157:SF22">
    <property type="entry name" value="SHORT-CHAIN DEHYDROGENASE_REDUCTASE PHMF"/>
    <property type="match status" value="1"/>
</dbReference>
<accession>A0A0F7TPK9</accession>
<dbReference type="EMBL" id="CDHK01000006">
    <property type="protein sequence ID" value="CEJ58649.1"/>
    <property type="molecule type" value="Genomic_DNA"/>
</dbReference>
<keyword evidence="1" id="KW-0560">Oxidoreductase</keyword>
<dbReference type="AlphaFoldDB" id="A0A0F7TPK9"/>
<sequence length="329" mass="35251">MSSTPPDGEGLSMMWWAARHPPANPTTSFAGQTVLITGANTGLGYEAALKFAALGASRLIFGVRSLRKGEEARAQICQQTGYDASDIQLYELDMSTFASVKAFAEMTAKEPRVDIAILNAGIMATSHGPSPEGYEMSLQVMVLSTALLGILLLPQLQKSAAISGKPAHLELVGSVAGRNVKPDTFSRSDAKILDQVNEPNFFGVQKQYNVAKLLLFYVLAGLVESTSSSEVIVNAVCPGPCRTDLGRDFSSWLKMPMALFQSVLARSAEEGARSYVSGVALGQEAHGQLWSADTFFSKGELATSPQGKTLQKKAWGEILEVLQPYLPSK</sequence>
<dbReference type="SUPFAM" id="SSF51735">
    <property type="entry name" value="NAD(P)-binding Rossmann-fold domains"/>
    <property type="match status" value="1"/>
</dbReference>
<dbReference type="InterPro" id="IPR002347">
    <property type="entry name" value="SDR_fam"/>
</dbReference>
<organism evidence="2 3">
    <name type="scientific">Penicillium brasilianum</name>
    <dbReference type="NCBI Taxonomy" id="104259"/>
    <lineage>
        <taxon>Eukaryota</taxon>
        <taxon>Fungi</taxon>
        <taxon>Dikarya</taxon>
        <taxon>Ascomycota</taxon>
        <taxon>Pezizomycotina</taxon>
        <taxon>Eurotiomycetes</taxon>
        <taxon>Eurotiomycetidae</taxon>
        <taxon>Eurotiales</taxon>
        <taxon>Aspergillaceae</taxon>
        <taxon>Penicillium</taxon>
    </lineage>
</organism>
<evidence type="ECO:0000256" key="1">
    <source>
        <dbReference type="ARBA" id="ARBA00023002"/>
    </source>
</evidence>
<dbReference type="Gene3D" id="3.40.50.720">
    <property type="entry name" value="NAD(P)-binding Rossmann-like Domain"/>
    <property type="match status" value="1"/>
</dbReference>
<dbReference type="Pfam" id="PF00106">
    <property type="entry name" value="adh_short"/>
    <property type="match status" value="1"/>
</dbReference>
<gene>
    <name evidence="2" type="ORF">PMG11_07299</name>
</gene>
<keyword evidence="3" id="KW-1185">Reference proteome</keyword>
<dbReference type="PANTHER" id="PTHR43157">
    <property type="entry name" value="PHOSPHATIDYLINOSITOL-GLYCAN BIOSYNTHESIS CLASS F PROTEIN-RELATED"/>
    <property type="match status" value="1"/>
</dbReference>
<dbReference type="STRING" id="104259.A0A0F7TPK9"/>
<evidence type="ECO:0008006" key="4">
    <source>
        <dbReference type="Google" id="ProtNLM"/>
    </source>
</evidence>
<dbReference type="OrthoDB" id="542013at2759"/>
<dbReference type="InterPro" id="IPR036291">
    <property type="entry name" value="NAD(P)-bd_dom_sf"/>
</dbReference>
<reference evidence="3" key="1">
    <citation type="journal article" date="2015" name="Genome Announc.">
        <title>Draft genome sequence of the fungus Penicillium brasilianum MG11.</title>
        <authorList>
            <person name="Horn F."/>
            <person name="Linde J."/>
            <person name="Mattern D.J."/>
            <person name="Walther G."/>
            <person name="Guthke R."/>
            <person name="Brakhage A.A."/>
            <person name="Valiante V."/>
        </authorList>
    </citation>
    <scope>NUCLEOTIDE SEQUENCE [LARGE SCALE GENOMIC DNA]</scope>
    <source>
        <strain evidence="3">MG11</strain>
    </source>
</reference>